<comment type="caution">
    <text evidence="7">The sequence shown here is derived from an EMBL/GenBank/DDBJ whole genome shotgun (WGS) entry which is preliminary data.</text>
</comment>
<evidence type="ECO:0000256" key="5">
    <source>
        <dbReference type="SAM" id="Phobius"/>
    </source>
</evidence>
<feature type="transmembrane region" description="Helical" evidence="5">
    <location>
        <begin position="31"/>
        <end position="50"/>
    </location>
</feature>
<proteinExistence type="predicted"/>
<gene>
    <name evidence="7" type="ORF">GCM10010201_30000</name>
</gene>
<feature type="domain" description="GtrA/DPMS transmembrane" evidence="6">
    <location>
        <begin position="2"/>
        <end position="118"/>
    </location>
</feature>
<keyword evidence="3 5" id="KW-1133">Transmembrane helix</keyword>
<feature type="transmembrane region" description="Helical" evidence="5">
    <location>
        <begin position="92"/>
        <end position="112"/>
    </location>
</feature>
<organism evidence="7 8">
    <name type="scientific">Pilimelia columellifera subsp. columellifera</name>
    <dbReference type="NCBI Taxonomy" id="706583"/>
    <lineage>
        <taxon>Bacteria</taxon>
        <taxon>Bacillati</taxon>
        <taxon>Actinomycetota</taxon>
        <taxon>Actinomycetes</taxon>
        <taxon>Micromonosporales</taxon>
        <taxon>Micromonosporaceae</taxon>
        <taxon>Pilimelia</taxon>
    </lineage>
</organism>
<evidence type="ECO:0000256" key="4">
    <source>
        <dbReference type="ARBA" id="ARBA00023136"/>
    </source>
</evidence>
<sequence>MRYLFAGGLSSAIYYATFTAGWLAFGDWTPYLLVAVATNAFTAVVTYPVYRCVVFRADGPWLAGLARFYVVCLWALAFVLGGLALLVEIVGLHVLLAQAIVIVIGPVINYQAGRLWAFRSREVRHAD</sequence>
<evidence type="ECO:0000259" key="6">
    <source>
        <dbReference type="Pfam" id="PF04138"/>
    </source>
</evidence>
<keyword evidence="4 5" id="KW-0472">Membrane</keyword>
<dbReference type="Proteomes" id="UP001499978">
    <property type="component" value="Unassembled WGS sequence"/>
</dbReference>
<dbReference type="RefSeq" id="WP_344173524.1">
    <property type="nucleotide sequence ID" value="NZ_BAAARY010000015.1"/>
</dbReference>
<accession>A0ABP6AZD1</accession>
<protein>
    <recommendedName>
        <fullName evidence="6">GtrA/DPMS transmembrane domain-containing protein</fullName>
    </recommendedName>
</protein>
<dbReference type="InterPro" id="IPR007267">
    <property type="entry name" value="GtrA_DPMS_TM"/>
</dbReference>
<name>A0ABP6AZD1_9ACTN</name>
<comment type="subcellular location">
    <subcellularLocation>
        <location evidence="1">Membrane</location>
        <topology evidence="1">Multi-pass membrane protein</topology>
    </subcellularLocation>
</comment>
<evidence type="ECO:0000313" key="8">
    <source>
        <dbReference type="Proteomes" id="UP001499978"/>
    </source>
</evidence>
<evidence type="ECO:0000313" key="7">
    <source>
        <dbReference type="EMBL" id="GAA2528857.1"/>
    </source>
</evidence>
<evidence type="ECO:0000256" key="3">
    <source>
        <dbReference type="ARBA" id="ARBA00022989"/>
    </source>
</evidence>
<reference evidence="8" key="1">
    <citation type="journal article" date="2019" name="Int. J. Syst. Evol. Microbiol.">
        <title>The Global Catalogue of Microorganisms (GCM) 10K type strain sequencing project: providing services to taxonomists for standard genome sequencing and annotation.</title>
        <authorList>
            <consortium name="The Broad Institute Genomics Platform"/>
            <consortium name="The Broad Institute Genome Sequencing Center for Infectious Disease"/>
            <person name="Wu L."/>
            <person name="Ma J."/>
        </authorList>
    </citation>
    <scope>NUCLEOTIDE SEQUENCE [LARGE SCALE GENOMIC DNA]</scope>
    <source>
        <strain evidence="8">JCM 3367</strain>
    </source>
</reference>
<keyword evidence="2 5" id="KW-0812">Transmembrane</keyword>
<dbReference type="EMBL" id="BAAARY010000015">
    <property type="protein sequence ID" value="GAA2528857.1"/>
    <property type="molecule type" value="Genomic_DNA"/>
</dbReference>
<keyword evidence="8" id="KW-1185">Reference proteome</keyword>
<evidence type="ECO:0000256" key="1">
    <source>
        <dbReference type="ARBA" id="ARBA00004141"/>
    </source>
</evidence>
<dbReference type="Pfam" id="PF04138">
    <property type="entry name" value="GtrA_DPMS_TM"/>
    <property type="match status" value="1"/>
</dbReference>
<evidence type="ECO:0000256" key="2">
    <source>
        <dbReference type="ARBA" id="ARBA00022692"/>
    </source>
</evidence>
<feature type="transmembrane region" description="Helical" evidence="5">
    <location>
        <begin position="62"/>
        <end position="86"/>
    </location>
</feature>
<feature type="transmembrane region" description="Helical" evidence="5">
    <location>
        <begin position="7"/>
        <end position="25"/>
    </location>
</feature>